<gene>
    <name evidence="1" type="ORF">L3Q82_006893</name>
</gene>
<name>A0ACB8WXI5_9TELE</name>
<proteinExistence type="predicted"/>
<evidence type="ECO:0000313" key="1">
    <source>
        <dbReference type="EMBL" id="KAI3372022.1"/>
    </source>
</evidence>
<reference evidence="1" key="1">
    <citation type="submission" date="2022-04" db="EMBL/GenBank/DDBJ databases">
        <title>Jade perch genome.</title>
        <authorList>
            <person name="Chao B."/>
        </authorList>
    </citation>
    <scope>NUCLEOTIDE SEQUENCE</scope>
    <source>
        <strain evidence="1">CB-2022</strain>
    </source>
</reference>
<comment type="caution">
    <text evidence="1">The sequence shown here is derived from an EMBL/GenBank/DDBJ whole genome shotgun (WGS) entry which is preliminary data.</text>
</comment>
<sequence>MSFKEPEGQIARWLEGLASYVFKVDYRAGARHANADAMSRRPCAPDSCRYCEKREAREKELCVGEGRGPTHDGDGPACREAQVIVSPEWRTQQEQDADLKPVLRWVESGQKPQWNEVAGCSGCSPATKGLFEKFGALRVKDGVLQRAWKEPATGEERWQIVVPRALRETVLKASHGTAGAGHSLEPQKLFVDSGKDSIGSRAQLQQLPVGAPMERVAVDIMGPFPRTDKGNRYVLAAMDYFTKWPEAYAIPDQEAETVANALVEGMFTRFGTAEVIHSDQGRNFESGVFSAMCDRLGMQKTRTTPLHPQSDGLVERFNRTLAKQLAILTTEHQRDWDMHLPLVLMAYRSAVQVQDSTSCTPALLMLGRELRTPAEMAFGRPPDTPRVPPGPEYARRLQDRMESAHAFARNQLQKAGVRQKRNYYIRARGTDFKAGDLVWVYSPRRRNGCGGAKGSGGPLPTCDIQGRRVQNFKTDELTHVSKALGPDGIPGRALKVCADQQLADVFADIFNLSLLLLQSVVPTCFKETIIVPVPKKTKILCPE</sequence>
<dbReference type="Proteomes" id="UP000831701">
    <property type="component" value="Chromosome 5"/>
</dbReference>
<keyword evidence="2" id="KW-1185">Reference proteome</keyword>
<dbReference type="EMBL" id="CM041535">
    <property type="protein sequence ID" value="KAI3372022.1"/>
    <property type="molecule type" value="Genomic_DNA"/>
</dbReference>
<accession>A0ACB8WXI5</accession>
<organism evidence="1 2">
    <name type="scientific">Scortum barcoo</name>
    <name type="common">barcoo grunter</name>
    <dbReference type="NCBI Taxonomy" id="214431"/>
    <lineage>
        <taxon>Eukaryota</taxon>
        <taxon>Metazoa</taxon>
        <taxon>Chordata</taxon>
        <taxon>Craniata</taxon>
        <taxon>Vertebrata</taxon>
        <taxon>Euteleostomi</taxon>
        <taxon>Actinopterygii</taxon>
        <taxon>Neopterygii</taxon>
        <taxon>Teleostei</taxon>
        <taxon>Neoteleostei</taxon>
        <taxon>Acanthomorphata</taxon>
        <taxon>Eupercaria</taxon>
        <taxon>Centrarchiformes</taxon>
        <taxon>Terapontoidei</taxon>
        <taxon>Terapontidae</taxon>
        <taxon>Scortum</taxon>
    </lineage>
</organism>
<protein>
    <submittedName>
        <fullName evidence="1">Uncharacterized protein</fullName>
    </submittedName>
</protein>
<evidence type="ECO:0000313" key="2">
    <source>
        <dbReference type="Proteomes" id="UP000831701"/>
    </source>
</evidence>